<dbReference type="Proteomes" id="UP000320333">
    <property type="component" value="Unassembled WGS sequence"/>
</dbReference>
<feature type="domain" description="Tim10-like" evidence="6">
    <location>
        <begin position="1"/>
        <end position="62"/>
    </location>
</feature>
<dbReference type="InterPro" id="IPR035427">
    <property type="entry name" value="Tim10-like_dom_sf"/>
</dbReference>
<evidence type="ECO:0000259" key="6">
    <source>
        <dbReference type="Pfam" id="PF02953"/>
    </source>
</evidence>
<evidence type="ECO:0000256" key="5">
    <source>
        <dbReference type="RuleBase" id="RU367043"/>
    </source>
</evidence>
<keyword evidence="5" id="KW-0496">Mitochondrion</keyword>
<evidence type="ECO:0000256" key="1">
    <source>
        <dbReference type="ARBA" id="ARBA00006720"/>
    </source>
</evidence>
<keyword evidence="3 5" id="KW-0653">Protein transport</keyword>
<organism evidence="7 8">
    <name type="scientific">Chytriomyces confervae</name>
    <dbReference type="NCBI Taxonomy" id="246404"/>
    <lineage>
        <taxon>Eukaryota</taxon>
        <taxon>Fungi</taxon>
        <taxon>Fungi incertae sedis</taxon>
        <taxon>Chytridiomycota</taxon>
        <taxon>Chytridiomycota incertae sedis</taxon>
        <taxon>Chytridiomycetes</taxon>
        <taxon>Chytridiales</taxon>
        <taxon>Chytriomycetaceae</taxon>
        <taxon>Chytriomyces</taxon>
    </lineage>
</organism>
<evidence type="ECO:0000256" key="3">
    <source>
        <dbReference type="ARBA" id="ARBA00022927"/>
    </source>
</evidence>
<dbReference type="Gene3D" id="1.10.287.810">
    <property type="entry name" value="Mitochondrial import inner membrane translocase subunit tim13 like domains"/>
    <property type="match status" value="1"/>
</dbReference>
<dbReference type="Pfam" id="PF02953">
    <property type="entry name" value="zf-Tim10_DDP"/>
    <property type="match status" value="1"/>
</dbReference>
<evidence type="ECO:0000313" key="7">
    <source>
        <dbReference type="EMBL" id="TPX78250.1"/>
    </source>
</evidence>
<comment type="subunit">
    <text evidence="5">Heterohexamer.</text>
</comment>
<dbReference type="STRING" id="246404.A0A507FRI5"/>
<keyword evidence="5" id="KW-0813">Transport</keyword>
<evidence type="ECO:0000313" key="8">
    <source>
        <dbReference type="Proteomes" id="UP000320333"/>
    </source>
</evidence>
<accession>A0A507FRI5</accession>
<name>A0A507FRI5_9FUNG</name>
<dbReference type="AlphaFoldDB" id="A0A507FRI5"/>
<gene>
    <name evidence="7" type="ORF">CcCBS67573_g00460</name>
</gene>
<dbReference type="SUPFAM" id="SSF144122">
    <property type="entry name" value="Tim10-like"/>
    <property type="match status" value="1"/>
</dbReference>
<protein>
    <recommendedName>
        <fullName evidence="5">Mitochondrial import inner membrane translocase subunit</fullName>
    </recommendedName>
</protein>
<reference evidence="7 8" key="1">
    <citation type="journal article" date="2019" name="Sci. Rep.">
        <title>Comparative genomics of chytrid fungi reveal insights into the obligate biotrophic and pathogenic lifestyle of Synchytrium endobioticum.</title>
        <authorList>
            <person name="van de Vossenberg B.T.L.H."/>
            <person name="Warris S."/>
            <person name="Nguyen H.D.T."/>
            <person name="van Gent-Pelzer M.P.E."/>
            <person name="Joly D.L."/>
            <person name="van de Geest H.C."/>
            <person name="Bonants P.J.M."/>
            <person name="Smith D.S."/>
            <person name="Levesque C.A."/>
            <person name="van der Lee T.A.J."/>
        </authorList>
    </citation>
    <scope>NUCLEOTIDE SEQUENCE [LARGE SCALE GENOMIC DNA]</scope>
    <source>
        <strain evidence="7 8">CBS 675.73</strain>
    </source>
</reference>
<comment type="function">
    <text evidence="5">Mitochondrial intermembrane chaperone that participates in the import and insertion of some multi-pass transmembrane proteins into the mitochondrial inner membrane. Also required for the transfer of beta-barrel precursors from the TOM complex to the sorting and assembly machinery (SAM complex) of the outer membrane. Acts as a chaperone-like protein that protects the hydrophobic precursors from aggregation and guide them through the mitochondrial intermembrane space.</text>
</comment>
<keyword evidence="2 5" id="KW-0472">Membrane</keyword>
<proteinExistence type="inferred from homology"/>
<comment type="subcellular location">
    <subcellularLocation>
        <location evidence="5">Mitochondrion inner membrane</location>
        <topology evidence="5">Peripheral membrane protein</topology>
        <orientation evidence="5">Intermembrane side</orientation>
    </subcellularLocation>
</comment>
<evidence type="ECO:0000256" key="2">
    <source>
        <dbReference type="ARBA" id="ARBA00022792"/>
    </source>
</evidence>
<comment type="domain">
    <text evidence="5">The twin CX3C motif contains 4 conserved Cys residues that form 2 disulfide bonds in the mitochondrial intermembrane space.</text>
</comment>
<keyword evidence="5" id="KW-1015">Disulfide bond</keyword>
<dbReference type="EMBL" id="QEAP01000006">
    <property type="protein sequence ID" value="TPX78250.1"/>
    <property type="molecule type" value="Genomic_DNA"/>
</dbReference>
<sequence length="73" mass="8581">MAEEQQRAAFQQQIHQFTDVCWEKCIVNSKVKAGLDRYDEACMTNCVDRFVDASRVIVNVFNQVAQERRQQQQ</sequence>
<dbReference type="GO" id="GO:0005743">
    <property type="term" value="C:mitochondrial inner membrane"/>
    <property type="evidence" value="ECO:0007669"/>
    <property type="project" value="UniProtKB-SubCell"/>
</dbReference>
<evidence type="ECO:0000256" key="4">
    <source>
        <dbReference type="ARBA" id="ARBA00023010"/>
    </source>
</evidence>
<keyword evidence="8" id="KW-1185">Reference proteome</keyword>
<keyword evidence="4 5" id="KW-0811">Translocation</keyword>
<comment type="similarity">
    <text evidence="1 5">Belongs to the small Tim family.</text>
</comment>
<dbReference type="OrthoDB" id="344165at2759"/>
<keyword evidence="2 5" id="KW-0999">Mitochondrion inner membrane</keyword>
<keyword evidence="5" id="KW-0143">Chaperone</keyword>
<comment type="caution">
    <text evidence="7">The sequence shown here is derived from an EMBL/GenBank/DDBJ whole genome shotgun (WGS) entry which is preliminary data.</text>
</comment>
<dbReference type="InterPro" id="IPR004217">
    <property type="entry name" value="Tim10-like"/>
</dbReference>
<dbReference type="GO" id="GO:0015031">
    <property type="term" value="P:protein transport"/>
    <property type="evidence" value="ECO:0007669"/>
    <property type="project" value="UniProtKB-KW"/>
</dbReference>